<evidence type="ECO:0000256" key="1">
    <source>
        <dbReference type="SAM" id="MobiDB-lite"/>
    </source>
</evidence>
<protein>
    <submittedName>
        <fullName evidence="2">Uncharacterized protein</fullName>
    </submittedName>
</protein>
<feature type="non-terminal residue" evidence="2">
    <location>
        <position position="160"/>
    </location>
</feature>
<evidence type="ECO:0000313" key="3">
    <source>
        <dbReference type="Proteomes" id="UP000257479"/>
    </source>
</evidence>
<organism evidence="2 3">
    <name type="scientific">Microbacterium ginsengisoli</name>
    <dbReference type="NCBI Taxonomy" id="400772"/>
    <lineage>
        <taxon>Bacteria</taxon>
        <taxon>Bacillati</taxon>
        <taxon>Actinomycetota</taxon>
        <taxon>Actinomycetes</taxon>
        <taxon>Micrococcales</taxon>
        <taxon>Microbacteriaceae</taxon>
        <taxon>Microbacterium</taxon>
    </lineage>
</organism>
<dbReference type="Proteomes" id="UP000257479">
    <property type="component" value="Unassembled WGS sequence"/>
</dbReference>
<feature type="compositionally biased region" description="Basic and acidic residues" evidence="1">
    <location>
        <begin position="99"/>
        <end position="109"/>
    </location>
</feature>
<proteinExistence type="predicted"/>
<feature type="compositionally biased region" description="Basic and acidic residues" evidence="1">
    <location>
        <begin position="77"/>
        <end position="87"/>
    </location>
</feature>
<reference evidence="2 3" key="1">
    <citation type="journal article" date="2018" name="Nat. Biotechnol.">
        <title>A standardized bacterial taxonomy based on genome phylogeny substantially revises the tree of life.</title>
        <authorList>
            <person name="Parks D.H."/>
            <person name="Chuvochina M."/>
            <person name="Waite D.W."/>
            <person name="Rinke C."/>
            <person name="Skarshewski A."/>
            <person name="Chaumeil P.A."/>
            <person name="Hugenholtz P."/>
        </authorList>
    </citation>
    <scope>NUCLEOTIDE SEQUENCE [LARGE SCALE GENOMIC DNA]</scope>
    <source>
        <strain evidence="2">UBA9152</strain>
    </source>
</reference>
<feature type="region of interest" description="Disordered" evidence="1">
    <location>
        <begin position="77"/>
        <end position="109"/>
    </location>
</feature>
<comment type="caution">
    <text evidence="2">The sequence shown here is derived from an EMBL/GenBank/DDBJ whole genome shotgun (WGS) entry which is preliminary data.</text>
</comment>
<dbReference type="AlphaFoldDB" id="A0A3C1KE98"/>
<accession>A0A3C1KE98</accession>
<gene>
    <name evidence="2" type="ORF">DCP95_10435</name>
</gene>
<dbReference type="EMBL" id="DMNG01000175">
    <property type="protein sequence ID" value="HAN24972.1"/>
    <property type="molecule type" value="Genomic_DNA"/>
</dbReference>
<evidence type="ECO:0000313" key="2">
    <source>
        <dbReference type="EMBL" id="HAN24972.1"/>
    </source>
</evidence>
<sequence length="160" mass="18261">MARIWKSREGESPNDAARVAKTKDVVAEGLYIAAAATRLTLKNRMLVALISSDADFDVELFLPDAQEALLALAREAEADGKRAERERKRASRRFSLSDGTHDYRSRDVKNLRRRRKQSLRIAEELQQRAADEATLRELVEAAREAAWSEVSRNIDRRLRI</sequence>
<name>A0A3C1KE98_9MICO</name>